<feature type="coiled-coil region" evidence="1">
    <location>
        <begin position="718"/>
        <end position="745"/>
    </location>
</feature>
<feature type="region of interest" description="Disordered" evidence="2">
    <location>
        <begin position="856"/>
        <end position="878"/>
    </location>
</feature>
<reference evidence="3 4" key="1">
    <citation type="submission" date="2024-06" db="EMBL/GenBank/DDBJ databases">
        <authorList>
            <person name="Pan Q."/>
            <person name="Wen M."/>
            <person name="Jouanno E."/>
            <person name="Zahm M."/>
            <person name="Klopp C."/>
            <person name="Cabau C."/>
            <person name="Louis A."/>
            <person name="Berthelot C."/>
            <person name="Parey E."/>
            <person name="Roest Crollius H."/>
            <person name="Montfort J."/>
            <person name="Robinson-Rechavi M."/>
            <person name="Bouchez O."/>
            <person name="Lampietro C."/>
            <person name="Lopez Roques C."/>
            <person name="Donnadieu C."/>
            <person name="Postlethwait J."/>
            <person name="Bobe J."/>
            <person name="Verreycken H."/>
            <person name="Guiguen Y."/>
        </authorList>
    </citation>
    <scope>NUCLEOTIDE SEQUENCE [LARGE SCALE GENOMIC DNA]</scope>
    <source>
        <strain evidence="3">Up_M1</strain>
        <tissue evidence="3">Testis</tissue>
    </source>
</reference>
<evidence type="ECO:0000256" key="1">
    <source>
        <dbReference type="SAM" id="Coils"/>
    </source>
</evidence>
<evidence type="ECO:0000313" key="4">
    <source>
        <dbReference type="Proteomes" id="UP001557470"/>
    </source>
</evidence>
<protein>
    <recommendedName>
        <fullName evidence="5">Coiled-coil domain containing 171</fullName>
    </recommendedName>
</protein>
<accession>A0ABD0WGN8</accession>
<gene>
    <name evidence="3" type="ORF">UPYG_G00243850</name>
</gene>
<evidence type="ECO:0008006" key="5">
    <source>
        <dbReference type="Google" id="ProtNLM"/>
    </source>
</evidence>
<feature type="coiled-coil region" evidence="1">
    <location>
        <begin position="214"/>
        <end position="301"/>
    </location>
</feature>
<evidence type="ECO:0000313" key="3">
    <source>
        <dbReference type="EMBL" id="KAL0970570.1"/>
    </source>
</evidence>
<feature type="region of interest" description="Disordered" evidence="2">
    <location>
        <begin position="1264"/>
        <end position="1317"/>
    </location>
</feature>
<feature type="compositionally biased region" description="Basic residues" evidence="2">
    <location>
        <begin position="1294"/>
        <end position="1304"/>
    </location>
</feature>
<proteinExistence type="predicted"/>
<feature type="region of interest" description="Disordered" evidence="2">
    <location>
        <begin position="1"/>
        <end position="48"/>
    </location>
</feature>
<feature type="coiled-coil region" evidence="1">
    <location>
        <begin position="472"/>
        <end position="499"/>
    </location>
</feature>
<comment type="caution">
    <text evidence="3">The sequence shown here is derived from an EMBL/GenBank/DDBJ whole genome shotgun (WGS) entry which is preliminary data.</text>
</comment>
<dbReference type="PANTHER" id="PTHR37476">
    <property type="entry name" value="COILED-COIL DOMAIN-CONTAINING PROTEIN 171"/>
    <property type="match status" value="1"/>
</dbReference>
<dbReference type="PANTHER" id="PTHR37476:SF1">
    <property type="entry name" value="COILED-COIL DOMAIN-CONTAINING PROTEIN 171"/>
    <property type="match status" value="1"/>
</dbReference>
<organism evidence="3 4">
    <name type="scientific">Umbra pygmaea</name>
    <name type="common">Eastern mudminnow</name>
    <dbReference type="NCBI Taxonomy" id="75934"/>
    <lineage>
        <taxon>Eukaryota</taxon>
        <taxon>Metazoa</taxon>
        <taxon>Chordata</taxon>
        <taxon>Craniata</taxon>
        <taxon>Vertebrata</taxon>
        <taxon>Euteleostomi</taxon>
        <taxon>Actinopterygii</taxon>
        <taxon>Neopterygii</taxon>
        <taxon>Teleostei</taxon>
        <taxon>Protacanthopterygii</taxon>
        <taxon>Esociformes</taxon>
        <taxon>Umbridae</taxon>
        <taxon>Umbra</taxon>
    </lineage>
</organism>
<dbReference type="EMBL" id="JAGEUA010000007">
    <property type="protein sequence ID" value="KAL0970570.1"/>
    <property type="molecule type" value="Genomic_DNA"/>
</dbReference>
<name>A0ABD0WGN8_UMBPY</name>
<feature type="coiled-coil region" evidence="1">
    <location>
        <begin position="337"/>
        <end position="431"/>
    </location>
</feature>
<dbReference type="Proteomes" id="UP001557470">
    <property type="component" value="Unassembled WGS sequence"/>
</dbReference>
<feature type="coiled-coil region" evidence="1">
    <location>
        <begin position="83"/>
        <end position="128"/>
    </location>
</feature>
<feature type="compositionally biased region" description="Basic residues" evidence="2">
    <location>
        <begin position="14"/>
        <end position="25"/>
    </location>
</feature>
<keyword evidence="4" id="KW-1185">Reference proteome</keyword>
<sequence>MPVEGQAGVTSDRLRHHERTRRKGSSGHSKPFLRASHPQPASTAARSPEDEIHRLNEVICGLQAEQQQSLRGEERDFLGPGVLEELRWRINQLEGDKLELVSRHNEQVSSLESQVARLRAAVERGEAQRQTLEYDVAVARKEAATQRTEERDKMAALCTQNKQLMVHTSELQQRVCDLQKALNITQKAREEDHHALQQEVEERDRLVLSANAENDQLTAENTHLHNLLQEQEKAVQELEKRMGEMQKEKKRDQKRDEETLRRMASELGFITTREERTKTQLEATLQRVKNLEANIESERAAHLESKFNSEIIQLRVRDLEAALQVEKSAQAEAQSSLEMIKQQFREVEKAYNLERERANDVTQRLAQVDRDHVSSRAELCSVLEEEKRATSQLREQLQKLDTTHTHSMEQLDKARRRVVLLEEACESCLTELHSLQLHSSVGTQGPSDRPVCGGTEGKCSPSALVDVLRRTLTAYRTSLDRITEEVQHHQERSDRMVQELQYNQTLISEQKKHIVECSSALSDCNTELQRLRAECSQKSLQADKLQADLQTAQRHRQIERDTEREERGRASELQAELQAKIQKISQLYQRDSQEKFTFLHGLYQRLLAGYVLISQPQCILGSFSWEELCIVITEHVDALTSELTRANERVSHLEGVCESNSVCVTELKQSQECVLVRLEDEVKQQQEAWTAQRHETENQHKHTVSQLQEKIQVYCYQLEEFRQSRSILERERSQLTSDLSNLKSTLSQSEVQRSTLLSACLLLVGALTHLTHTTHTLRMQKALLTQCLSRRAGLEGEVRTLVQALGEGEGQRGGARRWRVCVVCVMAVNRLCMLRRRSRVLFRVGRPGDATLGVCVPDQPPEYSAAPPKGKEDDDGEGPAEMCVRWLRQKGLSSLFLASMAELQDALVDTAPSPQVVLSKAQSSLFVLLDGLHLSAPLTPSEGTKGTLVIRLGQGLHRLTPNQMSCKGLVAALQQHFLVFTQRLHSAEVERRSLRLELANLKRVAKDRRQVGHKNPDIHLVPAERFECVCEELRLALQREQTGQGLLEEQAHQLRLLGDRMDTLSRENQERDRTMKQTVQNLAKARKEVGRKDQALRVVGKHLAGLQQQKQCLEETVRQAENALSTTAKSKDALANYMKTVEFSYRQLRDRIVQCRSTSTGEHLPLQLPKMHPSLTAAERLLGPELVACQSLVGMFSEVYNAACSRIGSLEREISTHQSHVSALRTELQDACLRENVCFLPVCVSQSSMTPPLDDLWQPLVESEAPPTVSPTEMKSEPCQPKTNPPDPQSERPKKSRGSKKTWKKPGPATSTTTSRR</sequence>
<feature type="coiled-coil region" evidence="1">
    <location>
        <begin position="636"/>
        <end position="688"/>
    </location>
</feature>
<evidence type="ECO:0000256" key="2">
    <source>
        <dbReference type="SAM" id="MobiDB-lite"/>
    </source>
</evidence>
<keyword evidence="1" id="KW-0175">Coiled coil</keyword>
<feature type="coiled-coil region" evidence="1">
    <location>
        <begin position="528"/>
        <end position="590"/>
    </location>
</feature>